<dbReference type="GO" id="GO:0009245">
    <property type="term" value="P:lipid A biosynthetic process"/>
    <property type="evidence" value="ECO:0007669"/>
    <property type="project" value="TreeGrafter"/>
</dbReference>
<comment type="caution">
    <text evidence="4">The sequence shown here is derived from an EMBL/GenBank/DDBJ whole genome shotgun (WGS) entry which is preliminary data.</text>
</comment>
<evidence type="ECO:0000256" key="2">
    <source>
        <dbReference type="ARBA" id="ARBA00022801"/>
    </source>
</evidence>
<dbReference type="Proteomes" id="UP000236173">
    <property type="component" value="Unassembled WGS sequence"/>
</dbReference>
<sequence length="265" mass="29075">MTPEWLMAFTAGALLGYGVWESFQVRLQRYTIANAKVPATRNPLRIAHLSDLHLSRFGYKERRAVALIAQWRPHCIALTGDVTAWRRALPAVQEFFRALTAIAPVYAVEGNAEAANALTETLATLLRRCGGYWLRNEAVPFGDGVWVAGTDDPHRHRADAAKALASVPDDAFCVLLTHSPDIIVQPAALKADLILCGHTHGGQIRLPFIGALYIRARRIPRRYAWGCHPLPNGTVLITTCGVGTTRLPLRFFCPPEVVGVAVQSP</sequence>
<keyword evidence="1" id="KW-0479">Metal-binding</keyword>
<dbReference type="AlphaFoldDB" id="A0A2H5XDP1"/>
<dbReference type="GO" id="GO:0004115">
    <property type="term" value="F:3',5'-cyclic-AMP phosphodiesterase activity"/>
    <property type="evidence" value="ECO:0007669"/>
    <property type="project" value="UniProtKB-EC"/>
</dbReference>
<protein>
    <submittedName>
        <fullName evidence="4">3',5'-cyclic adenosine monophosphate phosphodiesterase CpdA</fullName>
        <ecNumber evidence="4">3.1.4.53</ecNumber>
    </submittedName>
</protein>
<organism evidence="4 5">
    <name type="scientific">Candidatus Fervidibacter japonicus</name>
    <dbReference type="NCBI Taxonomy" id="2035412"/>
    <lineage>
        <taxon>Bacteria</taxon>
        <taxon>Candidatus Fervidibacterota</taxon>
        <taxon>Candidatus Fervidibacter</taxon>
    </lineage>
</organism>
<dbReference type="InterPro" id="IPR004843">
    <property type="entry name" value="Calcineurin-like_PHP"/>
</dbReference>
<dbReference type="SUPFAM" id="SSF56300">
    <property type="entry name" value="Metallo-dependent phosphatases"/>
    <property type="match status" value="1"/>
</dbReference>
<feature type="domain" description="Calcineurin-like phosphoesterase" evidence="3">
    <location>
        <begin position="44"/>
        <end position="201"/>
    </location>
</feature>
<dbReference type="EMBL" id="BEHT01000024">
    <property type="protein sequence ID" value="GBC99299.1"/>
    <property type="molecule type" value="Genomic_DNA"/>
</dbReference>
<evidence type="ECO:0000313" key="4">
    <source>
        <dbReference type="EMBL" id="GBC99299.1"/>
    </source>
</evidence>
<evidence type="ECO:0000259" key="3">
    <source>
        <dbReference type="Pfam" id="PF00149"/>
    </source>
</evidence>
<name>A0A2H5XDP1_9BACT</name>
<dbReference type="PANTHER" id="PTHR31302:SF31">
    <property type="entry name" value="PHOSPHODIESTERASE YAEI"/>
    <property type="match status" value="1"/>
</dbReference>
<evidence type="ECO:0000313" key="5">
    <source>
        <dbReference type="Proteomes" id="UP000236173"/>
    </source>
</evidence>
<dbReference type="GO" id="GO:0008758">
    <property type="term" value="F:UDP-2,3-diacylglucosamine hydrolase activity"/>
    <property type="evidence" value="ECO:0007669"/>
    <property type="project" value="TreeGrafter"/>
</dbReference>
<evidence type="ECO:0000256" key="1">
    <source>
        <dbReference type="ARBA" id="ARBA00022723"/>
    </source>
</evidence>
<dbReference type="CDD" id="cd07385">
    <property type="entry name" value="MPP_YkuE_C"/>
    <property type="match status" value="1"/>
</dbReference>
<dbReference type="PANTHER" id="PTHR31302">
    <property type="entry name" value="TRANSMEMBRANE PROTEIN WITH METALLOPHOSPHOESTERASE DOMAIN-RELATED"/>
    <property type="match status" value="1"/>
</dbReference>
<keyword evidence="2 4" id="KW-0378">Hydrolase</keyword>
<gene>
    <name evidence="4" type="primary">cpdA_3</name>
    <name evidence="4" type="ORF">HRbin17_01821</name>
</gene>
<dbReference type="GO" id="GO:0016020">
    <property type="term" value="C:membrane"/>
    <property type="evidence" value="ECO:0007669"/>
    <property type="project" value="GOC"/>
</dbReference>
<accession>A0A2H5XDP1</accession>
<reference evidence="5" key="1">
    <citation type="submission" date="2017-09" db="EMBL/GenBank/DDBJ databases">
        <title>Metaegenomics of thermophilic ammonia-oxidizing enrichment culture.</title>
        <authorList>
            <person name="Kato S."/>
            <person name="Suzuki K."/>
        </authorList>
    </citation>
    <scope>NUCLEOTIDE SEQUENCE [LARGE SCALE GENOMIC DNA]</scope>
</reference>
<dbReference type="InterPro" id="IPR029052">
    <property type="entry name" value="Metallo-depent_PP-like"/>
</dbReference>
<dbReference type="InterPro" id="IPR051158">
    <property type="entry name" value="Metallophosphoesterase_sf"/>
</dbReference>
<dbReference type="Pfam" id="PF00149">
    <property type="entry name" value="Metallophos"/>
    <property type="match status" value="1"/>
</dbReference>
<proteinExistence type="predicted"/>
<dbReference type="Gene3D" id="3.60.21.10">
    <property type="match status" value="1"/>
</dbReference>
<dbReference type="EC" id="3.1.4.53" evidence="4"/>
<dbReference type="GO" id="GO:0046872">
    <property type="term" value="F:metal ion binding"/>
    <property type="evidence" value="ECO:0007669"/>
    <property type="project" value="UniProtKB-KW"/>
</dbReference>